<dbReference type="Gene3D" id="3.40.30.10">
    <property type="entry name" value="Glutaredoxin"/>
    <property type="match status" value="1"/>
</dbReference>
<feature type="region of interest" description="Disordered" evidence="1">
    <location>
        <begin position="1"/>
        <end position="108"/>
    </location>
</feature>
<dbReference type="SUPFAM" id="SSF52833">
    <property type="entry name" value="Thioredoxin-like"/>
    <property type="match status" value="1"/>
</dbReference>
<organism evidence="2 3">
    <name type="scientific">Phakopsora pachyrhizi</name>
    <name type="common">Asian soybean rust disease fungus</name>
    <dbReference type="NCBI Taxonomy" id="170000"/>
    <lineage>
        <taxon>Eukaryota</taxon>
        <taxon>Fungi</taxon>
        <taxon>Dikarya</taxon>
        <taxon>Basidiomycota</taxon>
        <taxon>Pucciniomycotina</taxon>
        <taxon>Pucciniomycetes</taxon>
        <taxon>Pucciniales</taxon>
        <taxon>Phakopsoraceae</taxon>
        <taxon>Phakopsora</taxon>
    </lineage>
</organism>
<evidence type="ECO:0000256" key="1">
    <source>
        <dbReference type="SAM" id="MobiDB-lite"/>
    </source>
</evidence>
<feature type="region of interest" description="Disordered" evidence="1">
    <location>
        <begin position="125"/>
        <end position="241"/>
    </location>
</feature>
<dbReference type="InterPro" id="IPR036249">
    <property type="entry name" value="Thioredoxin-like_sf"/>
</dbReference>
<dbReference type="PANTHER" id="PTHR46052:SF1">
    <property type="entry name" value="PHOSDUCIN-LIKE PROTEIN"/>
    <property type="match status" value="1"/>
</dbReference>
<dbReference type="InterPro" id="IPR051499">
    <property type="entry name" value="Phosducin-like_reg"/>
</dbReference>
<name>A0AAV0B9X6_PHAPC</name>
<dbReference type="EMBL" id="CALTRL010005029">
    <property type="protein sequence ID" value="CAH7683937.1"/>
    <property type="molecule type" value="Genomic_DNA"/>
</dbReference>
<reference evidence="2" key="1">
    <citation type="submission" date="2022-06" db="EMBL/GenBank/DDBJ databases">
        <authorList>
            <consortium name="SYNGENTA / RWTH Aachen University"/>
        </authorList>
    </citation>
    <scope>NUCLEOTIDE SEQUENCE</scope>
</reference>
<protein>
    <recommendedName>
        <fullName evidence="4">Phosducin thioredoxin-like domain-containing protein</fullName>
    </recommendedName>
</protein>
<proteinExistence type="predicted"/>
<feature type="compositionally biased region" description="Polar residues" evidence="1">
    <location>
        <begin position="132"/>
        <end position="158"/>
    </location>
</feature>
<evidence type="ECO:0008006" key="4">
    <source>
        <dbReference type="Google" id="ProtNLM"/>
    </source>
</evidence>
<keyword evidence="3" id="KW-1185">Reference proteome</keyword>
<dbReference type="PANTHER" id="PTHR46052">
    <property type="entry name" value="PHOSDUCIN-LIKE PROTEIN"/>
    <property type="match status" value="1"/>
</dbReference>
<comment type="caution">
    <text evidence="2">The sequence shown here is derived from an EMBL/GenBank/DDBJ whole genome shotgun (WGS) entry which is preliminary data.</text>
</comment>
<accession>A0AAV0B9X6</accession>
<evidence type="ECO:0000313" key="3">
    <source>
        <dbReference type="Proteomes" id="UP001153365"/>
    </source>
</evidence>
<feature type="region of interest" description="Disordered" evidence="1">
    <location>
        <begin position="333"/>
        <end position="360"/>
    </location>
</feature>
<feature type="compositionally biased region" description="Basic and acidic residues" evidence="1">
    <location>
        <begin position="351"/>
        <end position="360"/>
    </location>
</feature>
<dbReference type="AlphaFoldDB" id="A0AAV0B9X6"/>
<feature type="compositionally biased region" description="Low complexity" evidence="1">
    <location>
        <begin position="173"/>
        <end position="194"/>
    </location>
</feature>
<evidence type="ECO:0000313" key="2">
    <source>
        <dbReference type="EMBL" id="CAH7683937.1"/>
    </source>
</evidence>
<feature type="compositionally biased region" description="Low complexity" evidence="1">
    <location>
        <begin position="84"/>
        <end position="99"/>
    </location>
</feature>
<dbReference type="CDD" id="cd02957">
    <property type="entry name" value="Phd_like"/>
    <property type="match status" value="1"/>
</dbReference>
<feature type="compositionally biased region" description="Basic and acidic residues" evidence="1">
    <location>
        <begin position="24"/>
        <end position="33"/>
    </location>
</feature>
<dbReference type="Proteomes" id="UP001153365">
    <property type="component" value="Unassembled WGS sequence"/>
</dbReference>
<gene>
    <name evidence="2" type="ORF">PPACK8108_LOCUS17774</name>
</gene>
<sequence>MNSLEQAALSGALTSINLEDGLDPDGREPIRNGDDDESTTRLLINDDEDDNLELAGNENYFDQHSHQKLSSSKPDGRAVPFHLSSGVGNSNSSSTSSHSMARGWSGNTGPKGVLIDFKASHGKSGAILGGSDQRSGMFNPSYSTHYMKQKSQTQSLSVTRRPGSTVAVFSPFNTNSSSNNITNKQNRSASTSADSDSDSDQHRGQRRITNRLTLSQNNRKRRPDSSTSPPSLYLNGPGYNGSKPYRLNYRNQKLFGHLREVGVDNFIQAVEAEREDRDVIVLIHLYDPALESCVMVNNHLSNLARLYPRTKFLRALATELDFFNSTPKTDHHGFRLPMIPTSPKGSHEKKRSGDDKLFGERVLADQNQRPSFDLRDHRQFNLDRRKDDDYEEEKEFEESRIRRATDSDVLPTLIWYRGGEYVESLPGLERELSSGFNDRENSFKELKNLLYRSAAPRFFFSY</sequence>